<dbReference type="InterPro" id="IPR020471">
    <property type="entry name" value="AKR"/>
</dbReference>
<dbReference type="AlphaFoldDB" id="A0A7W0CEN2"/>
<evidence type="ECO:0000313" key="3">
    <source>
        <dbReference type="Proteomes" id="UP000530928"/>
    </source>
</evidence>
<dbReference type="Proteomes" id="UP000530928">
    <property type="component" value="Unassembled WGS sequence"/>
</dbReference>
<feature type="domain" description="NADP-dependent oxidoreductase" evidence="1">
    <location>
        <begin position="6"/>
        <end position="280"/>
    </location>
</feature>
<dbReference type="RefSeq" id="WP_181608371.1">
    <property type="nucleotide sequence ID" value="NZ_BAABAM010000001.1"/>
</dbReference>
<dbReference type="EMBL" id="JACDUR010000001">
    <property type="protein sequence ID" value="MBA2889595.1"/>
    <property type="molecule type" value="Genomic_DNA"/>
</dbReference>
<protein>
    <submittedName>
        <fullName evidence="2">D-threo-aldose 1-dehydrogenase</fullName>
        <ecNumber evidence="2">1.1.1.122</ecNumber>
    </submittedName>
</protein>
<dbReference type="EC" id="1.1.1.122" evidence="2"/>
<dbReference type="PANTHER" id="PTHR42686:SF1">
    <property type="entry name" value="GH17980P-RELATED"/>
    <property type="match status" value="1"/>
</dbReference>
<dbReference type="PANTHER" id="PTHR42686">
    <property type="entry name" value="GH17980P-RELATED"/>
    <property type="match status" value="1"/>
</dbReference>
<dbReference type="CDD" id="cd19152">
    <property type="entry name" value="AKR_AKR15A"/>
    <property type="match status" value="1"/>
</dbReference>
<gene>
    <name evidence="2" type="ORF">HNR30_000930</name>
</gene>
<dbReference type="Gene3D" id="3.20.20.100">
    <property type="entry name" value="NADP-dependent oxidoreductase domain"/>
    <property type="match status" value="1"/>
</dbReference>
<comment type="caution">
    <text evidence="2">The sequence shown here is derived from an EMBL/GenBank/DDBJ whole genome shotgun (WGS) entry which is preliminary data.</text>
</comment>
<sequence length="292" mass="31580">MRVPALGLGGGPLGNYLRPISDAQAQAVMHTAWEAGIRYYDTAPFYGLGLSEIRMGRALRHRPRSEYILSTKVGRLVKPGPGAPGIFAISDTRHAEWDFSRDGVLRSLEQSLGRLGVSRIDLLLLHDPDHHWPQALDEAFPALADLRSQGVVRAIGVGMNQSRMLVDFVRHADPDVILAANQATLLRRSAFEELLPLCHERGITVVAAGVFHRGVLTGAEPVPREVEPIAAACDRHGVPLAAAAMQFPLRHPAVGSVLLGAHEPEQVLANVAAFGRRVPEALWEELCPGVSA</sequence>
<dbReference type="GO" id="GO:0005829">
    <property type="term" value="C:cytosol"/>
    <property type="evidence" value="ECO:0007669"/>
    <property type="project" value="TreeGrafter"/>
</dbReference>
<dbReference type="InterPro" id="IPR023210">
    <property type="entry name" value="NADP_OxRdtase_dom"/>
</dbReference>
<proteinExistence type="predicted"/>
<dbReference type="SUPFAM" id="SSF51430">
    <property type="entry name" value="NAD(P)-linked oxidoreductase"/>
    <property type="match status" value="1"/>
</dbReference>
<organism evidence="2 3">
    <name type="scientific">Nonomuraea soli</name>
    <dbReference type="NCBI Taxonomy" id="1032476"/>
    <lineage>
        <taxon>Bacteria</taxon>
        <taxon>Bacillati</taxon>
        <taxon>Actinomycetota</taxon>
        <taxon>Actinomycetes</taxon>
        <taxon>Streptosporangiales</taxon>
        <taxon>Streptosporangiaceae</taxon>
        <taxon>Nonomuraea</taxon>
    </lineage>
</organism>
<dbReference type="Pfam" id="PF00248">
    <property type="entry name" value="Aldo_ket_red"/>
    <property type="match status" value="1"/>
</dbReference>
<evidence type="ECO:0000313" key="2">
    <source>
        <dbReference type="EMBL" id="MBA2889595.1"/>
    </source>
</evidence>
<keyword evidence="3" id="KW-1185">Reference proteome</keyword>
<accession>A0A7W0CEN2</accession>
<dbReference type="GO" id="GO:0047834">
    <property type="term" value="F:D-threo-aldose 1-dehydrogenase activity"/>
    <property type="evidence" value="ECO:0007669"/>
    <property type="project" value="UniProtKB-EC"/>
</dbReference>
<evidence type="ECO:0000259" key="1">
    <source>
        <dbReference type="Pfam" id="PF00248"/>
    </source>
</evidence>
<keyword evidence="2" id="KW-0560">Oxidoreductase</keyword>
<reference evidence="2 3" key="1">
    <citation type="submission" date="2020-07" db="EMBL/GenBank/DDBJ databases">
        <title>Genomic Encyclopedia of Type Strains, Phase IV (KMG-IV): sequencing the most valuable type-strain genomes for metagenomic binning, comparative biology and taxonomic classification.</title>
        <authorList>
            <person name="Goeker M."/>
        </authorList>
    </citation>
    <scope>NUCLEOTIDE SEQUENCE [LARGE SCALE GENOMIC DNA]</scope>
    <source>
        <strain evidence="2 3">DSM 45533</strain>
    </source>
</reference>
<name>A0A7W0CEN2_9ACTN</name>
<dbReference type="InterPro" id="IPR036812">
    <property type="entry name" value="NAD(P)_OxRdtase_dom_sf"/>
</dbReference>